<evidence type="ECO:0000256" key="1">
    <source>
        <dbReference type="ARBA" id="ARBA00013895"/>
    </source>
</evidence>
<dbReference type="PRINTS" id="PR00188">
    <property type="entry name" value="PLANTGLOBIN"/>
</dbReference>
<sequence length="181" mass="20915">MGASQCRQEGISSPVVRKLSKGSQPCKKLTQPVLTEEQKQQLQISWKIVKDDIANVGIFTFIALFENHPDIKHTFVSFRGLQPSELNNSSILRAHAMRLMTSVDKCLSRFDNMEKMEDMMKGLGERHATNYQVCPEHLDLMAPHFNYAIKNNLKNQWTPELEEAWDTLFKLMTYYMKEGMT</sequence>
<evidence type="ECO:0000313" key="9">
    <source>
        <dbReference type="Proteomes" id="UP001347796"/>
    </source>
</evidence>
<evidence type="ECO:0000256" key="5">
    <source>
        <dbReference type="ARBA" id="ARBA00030087"/>
    </source>
</evidence>
<keyword evidence="2 6" id="KW-0349">Heme</keyword>
<keyword evidence="6" id="KW-0561">Oxygen transport</keyword>
<keyword evidence="6" id="KW-0813">Transport</keyword>
<dbReference type="InterPro" id="IPR000971">
    <property type="entry name" value="Globin"/>
</dbReference>
<evidence type="ECO:0000256" key="3">
    <source>
        <dbReference type="ARBA" id="ARBA00022723"/>
    </source>
</evidence>
<evidence type="ECO:0000256" key="4">
    <source>
        <dbReference type="ARBA" id="ARBA00023004"/>
    </source>
</evidence>
<accession>A0AAN8JLK4</accession>
<dbReference type="InterPro" id="IPR050532">
    <property type="entry name" value="Globin-like_OT"/>
</dbReference>
<evidence type="ECO:0000256" key="2">
    <source>
        <dbReference type="ARBA" id="ARBA00022617"/>
    </source>
</evidence>
<keyword evidence="3" id="KW-0479">Metal-binding</keyword>
<comment type="similarity">
    <text evidence="6">Belongs to the globin family.</text>
</comment>
<protein>
    <recommendedName>
        <fullName evidence="1">Globin</fullName>
    </recommendedName>
    <alternativeName>
        <fullName evidence="5">Myoglobin</fullName>
    </alternativeName>
</protein>
<organism evidence="8 9">
    <name type="scientific">Patella caerulea</name>
    <name type="common">Rayed Mediterranean limpet</name>
    <dbReference type="NCBI Taxonomy" id="87958"/>
    <lineage>
        <taxon>Eukaryota</taxon>
        <taxon>Metazoa</taxon>
        <taxon>Spiralia</taxon>
        <taxon>Lophotrochozoa</taxon>
        <taxon>Mollusca</taxon>
        <taxon>Gastropoda</taxon>
        <taxon>Patellogastropoda</taxon>
        <taxon>Patelloidea</taxon>
        <taxon>Patellidae</taxon>
        <taxon>Patella</taxon>
    </lineage>
</organism>
<evidence type="ECO:0000256" key="6">
    <source>
        <dbReference type="RuleBase" id="RU000356"/>
    </source>
</evidence>
<keyword evidence="9" id="KW-1185">Reference proteome</keyword>
<dbReference type="GO" id="GO:0020037">
    <property type="term" value="F:heme binding"/>
    <property type="evidence" value="ECO:0007669"/>
    <property type="project" value="InterPro"/>
</dbReference>
<evidence type="ECO:0000313" key="8">
    <source>
        <dbReference type="EMBL" id="KAK6176944.1"/>
    </source>
</evidence>
<dbReference type="Gene3D" id="1.10.490.10">
    <property type="entry name" value="Globins"/>
    <property type="match status" value="1"/>
</dbReference>
<proteinExistence type="inferred from homology"/>
<reference evidence="8 9" key="1">
    <citation type="submission" date="2024-01" db="EMBL/GenBank/DDBJ databases">
        <title>The genome of the rayed Mediterranean limpet Patella caerulea (Linnaeus, 1758).</title>
        <authorList>
            <person name="Anh-Thu Weber A."/>
            <person name="Halstead-Nussloch G."/>
        </authorList>
    </citation>
    <scope>NUCLEOTIDE SEQUENCE [LARGE SCALE GENOMIC DNA]</scope>
    <source>
        <strain evidence="8">AATW-2023a</strain>
        <tissue evidence="8">Whole specimen</tissue>
    </source>
</reference>
<dbReference type="GO" id="GO:0046872">
    <property type="term" value="F:metal ion binding"/>
    <property type="evidence" value="ECO:0007669"/>
    <property type="project" value="UniProtKB-KW"/>
</dbReference>
<name>A0AAN8JLK4_PATCE</name>
<dbReference type="PROSITE" id="PS01033">
    <property type="entry name" value="GLOBIN"/>
    <property type="match status" value="1"/>
</dbReference>
<dbReference type="PANTHER" id="PTHR46458:SF2">
    <property type="entry name" value="X GLOBIN"/>
    <property type="match status" value="1"/>
</dbReference>
<dbReference type="InterPro" id="IPR012292">
    <property type="entry name" value="Globin/Proto"/>
</dbReference>
<dbReference type="GO" id="GO:0005344">
    <property type="term" value="F:oxygen carrier activity"/>
    <property type="evidence" value="ECO:0007669"/>
    <property type="project" value="UniProtKB-KW"/>
</dbReference>
<keyword evidence="4" id="KW-0408">Iron</keyword>
<evidence type="ECO:0000259" key="7">
    <source>
        <dbReference type="PROSITE" id="PS01033"/>
    </source>
</evidence>
<dbReference type="SUPFAM" id="SSF46458">
    <property type="entry name" value="Globin-like"/>
    <property type="match status" value="1"/>
</dbReference>
<dbReference type="GO" id="GO:0019825">
    <property type="term" value="F:oxygen binding"/>
    <property type="evidence" value="ECO:0007669"/>
    <property type="project" value="InterPro"/>
</dbReference>
<dbReference type="Proteomes" id="UP001347796">
    <property type="component" value="Unassembled WGS sequence"/>
</dbReference>
<dbReference type="AlphaFoldDB" id="A0AAN8JLK4"/>
<dbReference type="EMBL" id="JAZGQO010000010">
    <property type="protein sequence ID" value="KAK6176944.1"/>
    <property type="molecule type" value="Genomic_DNA"/>
</dbReference>
<gene>
    <name evidence="8" type="ORF">SNE40_015145</name>
</gene>
<dbReference type="PANTHER" id="PTHR46458">
    <property type="entry name" value="BLR2807 PROTEIN"/>
    <property type="match status" value="1"/>
</dbReference>
<dbReference type="InterPro" id="IPR009050">
    <property type="entry name" value="Globin-like_sf"/>
</dbReference>
<dbReference type="Pfam" id="PF00042">
    <property type="entry name" value="Globin"/>
    <property type="match status" value="1"/>
</dbReference>
<comment type="caution">
    <text evidence="8">The sequence shown here is derived from an EMBL/GenBank/DDBJ whole genome shotgun (WGS) entry which is preliminary data.</text>
</comment>
<feature type="domain" description="Globin" evidence="7">
    <location>
        <begin position="33"/>
        <end position="181"/>
    </location>
</feature>